<dbReference type="GO" id="GO:0012505">
    <property type="term" value="C:endomembrane system"/>
    <property type="evidence" value="ECO:0007669"/>
    <property type="project" value="UniProtKB-ARBA"/>
</dbReference>
<dbReference type="Pfam" id="PF13181">
    <property type="entry name" value="TPR_8"/>
    <property type="match status" value="1"/>
</dbReference>
<keyword evidence="2 3" id="KW-0802">TPR repeat</keyword>
<evidence type="ECO:0000256" key="1">
    <source>
        <dbReference type="ARBA" id="ARBA00022737"/>
    </source>
</evidence>
<sequence length="590" mass="67835">MKIKIGWLFVTVLMLTSCGGIRSVRTAKTTAKADGASLMKETLLSAEQQRKYDYFFLEAMRMKGKNEYDAAFGLLQHCLDINPTASSALYEISQYYMFLRQMPQGQVALEQAVAFAPDNYWYSQGLVSLYQQQNELDKAAALLEKMVARFPSKQDPLFSLLDIYSRQEKYNDVISTLNRLEKRLGKNEQLSMEKFRIYLQMKDDKKAFQEIESLVQEYPMDMRYQVILGDVYLQNGKKQEAYDAYQKVLAVEPDNPMALFSMASYYEQTGQKELYQQQLDTLLLNKKVTSDTKISVMRQVIAENEQSSAKDSTQVIALFDRMMEQDMDDPQIPMLYSQYLLSKNMEQEAVPVLEQVVDLDPTNKAARLMLVSAAVKKEDYKQIIKVCEPGIEATPDALELYYYLAIAYHQAEQGDSVLSVCNRALEHITPDTRKEVISDFYSIMGDIYHTKKQMTEAYAAYDSALVYNPSNIGALNNYAYYLSVERRDLDKAEEMSYKTVKAEPNNSTYLDTYAWILFEKGNYAEARIYIDNAMKNDGEKSDVIVEHCGDIYFMTGDVEGALKYWKKALEMGSESKTLKQKIEKKKYIAE</sequence>
<gene>
    <name evidence="4" type="ORF">F3D66_27360</name>
</gene>
<dbReference type="InterPro" id="IPR051012">
    <property type="entry name" value="CellSynth/LPSAsmb/PSIAsmb"/>
</dbReference>
<dbReference type="GO" id="GO:0005737">
    <property type="term" value="C:cytoplasm"/>
    <property type="evidence" value="ECO:0007669"/>
    <property type="project" value="UniProtKB-ARBA"/>
</dbReference>
<evidence type="ECO:0000256" key="2">
    <source>
        <dbReference type="ARBA" id="ARBA00022803"/>
    </source>
</evidence>
<evidence type="ECO:0000256" key="3">
    <source>
        <dbReference type="PROSITE-ProRule" id="PRU00339"/>
    </source>
</evidence>
<proteinExistence type="predicted"/>
<dbReference type="GO" id="GO:0016192">
    <property type="term" value="P:vesicle-mediated transport"/>
    <property type="evidence" value="ECO:0007669"/>
    <property type="project" value="UniProtKB-ARBA"/>
</dbReference>
<comment type="caution">
    <text evidence="4">The sequence shown here is derived from an EMBL/GenBank/DDBJ whole genome shotgun (WGS) entry which is preliminary data.</text>
</comment>
<dbReference type="SMART" id="SM00028">
    <property type="entry name" value="TPR"/>
    <property type="match status" value="6"/>
</dbReference>
<dbReference type="PROSITE" id="PS50005">
    <property type="entry name" value="TPR"/>
    <property type="match status" value="2"/>
</dbReference>
<feature type="repeat" description="TPR" evidence="3">
    <location>
        <begin position="438"/>
        <end position="471"/>
    </location>
</feature>
<protein>
    <submittedName>
        <fullName evidence="4">Tetratricopeptide repeat protein</fullName>
    </submittedName>
</protein>
<dbReference type="PANTHER" id="PTHR45586:SF1">
    <property type="entry name" value="LIPOPOLYSACCHARIDE ASSEMBLY PROTEIN B"/>
    <property type="match status" value="1"/>
</dbReference>
<dbReference type="InterPro" id="IPR011990">
    <property type="entry name" value="TPR-like_helical_dom_sf"/>
</dbReference>
<dbReference type="InterPro" id="IPR019734">
    <property type="entry name" value="TPR_rpt"/>
</dbReference>
<name>A0A5M5DS54_BACOV</name>
<feature type="repeat" description="TPR" evidence="3">
    <location>
        <begin position="222"/>
        <end position="255"/>
    </location>
</feature>
<dbReference type="GO" id="GO:0032991">
    <property type="term" value="C:protein-containing complex"/>
    <property type="evidence" value="ECO:0007669"/>
    <property type="project" value="UniProtKB-ARBA"/>
</dbReference>
<dbReference type="SUPFAM" id="SSF48452">
    <property type="entry name" value="TPR-like"/>
    <property type="match status" value="3"/>
</dbReference>
<evidence type="ECO:0000313" key="5">
    <source>
        <dbReference type="Proteomes" id="UP000473905"/>
    </source>
</evidence>
<dbReference type="Pfam" id="PF13432">
    <property type="entry name" value="TPR_16"/>
    <property type="match status" value="1"/>
</dbReference>
<dbReference type="PANTHER" id="PTHR45586">
    <property type="entry name" value="TPR REPEAT-CONTAINING PROTEIN PA4667"/>
    <property type="match status" value="1"/>
</dbReference>
<dbReference type="Pfam" id="PF09295">
    <property type="entry name" value="ChAPs"/>
    <property type="match status" value="1"/>
</dbReference>
<dbReference type="InterPro" id="IPR015374">
    <property type="entry name" value="ChAPs"/>
</dbReference>
<dbReference type="Proteomes" id="UP000473905">
    <property type="component" value="Unassembled WGS sequence"/>
</dbReference>
<dbReference type="PROSITE" id="PS51257">
    <property type="entry name" value="PROKAR_LIPOPROTEIN"/>
    <property type="match status" value="1"/>
</dbReference>
<dbReference type="AlphaFoldDB" id="A0A5M5DS54"/>
<keyword evidence="5" id="KW-1185">Reference proteome</keyword>
<dbReference type="Gene3D" id="1.25.40.10">
    <property type="entry name" value="Tetratricopeptide repeat domain"/>
    <property type="match status" value="4"/>
</dbReference>
<keyword evidence="1" id="KW-0677">Repeat</keyword>
<accession>A0A5M5DS54</accession>
<dbReference type="EMBL" id="VWKB01000056">
    <property type="protein sequence ID" value="KAA4089409.1"/>
    <property type="molecule type" value="Genomic_DNA"/>
</dbReference>
<reference evidence="4 5" key="1">
    <citation type="journal article" date="2019" name="Nat. Med.">
        <title>A library of human gut bacterial isolates paired with longitudinal multiomics data enables mechanistic microbiome research.</title>
        <authorList>
            <person name="Poyet M."/>
            <person name="Groussin M."/>
            <person name="Gibbons S.M."/>
            <person name="Avila-Pacheco J."/>
            <person name="Jiang X."/>
            <person name="Kearney S.M."/>
            <person name="Perrotta A.R."/>
            <person name="Berdy B."/>
            <person name="Zhao S."/>
            <person name="Lieberman T.D."/>
            <person name="Swanson P.K."/>
            <person name="Smith M."/>
            <person name="Roesemann S."/>
            <person name="Alexander J.E."/>
            <person name="Rich S.A."/>
            <person name="Livny J."/>
            <person name="Vlamakis H."/>
            <person name="Clish C."/>
            <person name="Bullock K."/>
            <person name="Deik A."/>
            <person name="Scott J."/>
            <person name="Pierce K.A."/>
            <person name="Xavier R.J."/>
            <person name="Alm E.J."/>
        </authorList>
    </citation>
    <scope>NUCLEOTIDE SEQUENCE [LARGE SCALE GENOMIC DNA]</scope>
    <source>
        <strain evidence="4 5">BIOML-A134</strain>
    </source>
</reference>
<organism evidence="4 5">
    <name type="scientific">Bacteroides ovatus</name>
    <dbReference type="NCBI Taxonomy" id="28116"/>
    <lineage>
        <taxon>Bacteria</taxon>
        <taxon>Pseudomonadati</taxon>
        <taxon>Bacteroidota</taxon>
        <taxon>Bacteroidia</taxon>
        <taxon>Bacteroidales</taxon>
        <taxon>Bacteroidaceae</taxon>
        <taxon>Bacteroides</taxon>
    </lineage>
</organism>
<evidence type="ECO:0000313" key="4">
    <source>
        <dbReference type="EMBL" id="KAA4089409.1"/>
    </source>
</evidence>